<name>A0A1B8RST8_9CLOT</name>
<accession>A0A1B8RST8</accession>
<gene>
    <name evidence="1" type="ORF">CP373A1_02755</name>
</gene>
<dbReference type="RefSeq" id="WP_065254280.1">
    <property type="nucleotide sequence ID" value="NZ_MAPZ01000010.1"/>
</dbReference>
<dbReference type="OrthoDB" id="78172at2"/>
<sequence>MINIVNIKDVFKDFDTAPVLFIGAGLSRRYLGLGSWEGLLREMAKLVKDNELAYEMYSRKAKNLGYKAGELQKIAELIEYDLSEIWFEDEKFKDSRERYKEDALKGVSPLKIEIAKYIEDNSKEYLEEYSEEIQMFKKIGEKSVASVITTNYDSFIERNLTNFKKYIGQEELIFSNIQGVGEIYKIHGCSSETESIVINEKDYLEYEENNPYLAAKILTIFLEHPIVFLGYSLSDKNIRSILKSIVKCLSKEKLEMFKKRLVFVEWNNTENKDEISTHSISFDDDKSLEMTRVYIKDYSALYKQMLNNKFKYNTSVLRRLKEEIYDLVLTNEPTTKMKVVGINDDTNLENIEFVMGVGILSNFGMKGYSGIKVREIFEDVLFDNRDFDSKLVVNETLPNLIKHNNRSVPIYKYIQGLSVGDLPNVVSSEIKDEYNGLLSRSILNNKKRKDYIEKSLEDLISNYSEDPKKVLELIPFLKKDNINIENLGEFLREYFINNPNIFEEKNSSNFRRAVKLYDWLKFYDKGKES</sequence>
<protein>
    <submittedName>
        <fullName evidence="1">Uncharacterized protein</fullName>
    </submittedName>
</protein>
<dbReference type="InterPro" id="IPR011202">
    <property type="entry name" value="UCP014677"/>
</dbReference>
<dbReference type="Proteomes" id="UP000092714">
    <property type="component" value="Unassembled WGS sequence"/>
</dbReference>
<evidence type="ECO:0000313" key="2">
    <source>
        <dbReference type="Proteomes" id="UP000092714"/>
    </source>
</evidence>
<keyword evidence="2" id="KW-1185">Reference proteome</keyword>
<dbReference type="Pfam" id="PF13289">
    <property type="entry name" value="SIR2_2"/>
    <property type="match status" value="1"/>
</dbReference>
<reference evidence="1 2" key="1">
    <citation type="submission" date="2016-06" db="EMBL/GenBank/DDBJ databases">
        <authorList>
            <person name="Kjaerup R.B."/>
            <person name="Dalgaard T.S."/>
            <person name="Juul-Madsen H.R."/>
        </authorList>
    </citation>
    <scope>NUCLEOTIDE SEQUENCE [LARGE SCALE GENOMIC DNA]</scope>
    <source>
        <strain evidence="1 2">373-A1</strain>
    </source>
</reference>
<dbReference type="PIRSF" id="PIRSF014677">
    <property type="entry name" value="UCP014677"/>
    <property type="match status" value="1"/>
</dbReference>
<evidence type="ECO:0000313" key="1">
    <source>
        <dbReference type="EMBL" id="OBY11862.1"/>
    </source>
</evidence>
<dbReference type="EMBL" id="MAPZ01000010">
    <property type="protein sequence ID" value="OBY11862.1"/>
    <property type="molecule type" value="Genomic_DNA"/>
</dbReference>
<organism evidence="1 2">
    <name type="scientific">Clostridium paraputrificum</name>
    <dbReference type="NCBI Taxonomy" id="29363"/>
    <lineage>
        <taxon>Bacteria</taxon>
        <taxon>Bacillati</taxon>
        <taxon>Bacillota</taxon>
        <taxon>Clostridia</taxon>
        <taxon>Eubacteriales</taxon>
        <taxon>Clostridiaceae</taxon>
        <taxon>Clostridium</taxon>
    </lineage>
</organism>
<dbReference type="AlphaFoldDB" id="A0A1B8RST8"/>
<proteinExistence type="predicted"/>
<comment type="caution">
    <text evidence="1">The sequence shown here is derived from an EMBL/GenBank/DDBJ whole genome shotgun (WGS) entry which is preliminary data.</text>
</comment>